<dbReference type="VEuPathDB" id="FungiDB:CC77DRAFT_1100452"/>
<feature type="compositionally biased region" description="Polar residues" evidence="1">
    <location>
        <begin position="14"/>
        <end position="28"/>
    </location>
</feature>
<accession>A0A4Q4N148</accession>
<sequence>MAHKVVSDHEMTKLPSQTSYTSLLNSDSNGDEGREHTNENARDVVTPSKRGHAKLRDLLRFFRLQFIETILNKVTVSSWRAGTENRKYAMRRNRKIAASYSLLHLVPVAGAVTLLCLQWTSYWVSSSRDDAATLQFAAKFHELAMQSSIVEILLCLIRMELVENVVPFGALSGAIQATQLSYLWSLDYFSVWQFKSFRGRRKAIFVVALPMLIGLTALVGPSSAVLMIPRSGSPYTALDVTKYANISAETLFSSRDLPVDMFPM</sequence>
<feature type="compositionally biased region" description="Basic and acidic residues" evidence="1">
    <location>
        <begin position="1"/>
        <end position="12"/>
    </location>
</feature>
<feature type="transmembrane region" description="Helical" evidence="2">
    <location>
        <begin position="96"/>
        <end position="120"/>
    </location>
</feature>
<dbReference type="EMBL" id="PDXD01000057">
    <property type="protein sequence ID" value="RYN66767.1"/>
    <property type="molecule type" value="Genomic_DNA"/>
</dbReference>
<comment type="caution">
    <text evidence="3">The sequence shown here is derived from an EMBL/GenBank/DDBJ whole genome shotgun (WGS) entry which is preliminary data.</text>
</comment>
<dbReference type="AlphaFoldDB" id="A0A4Q4N148"/>
<reference evidence="4" key="1">
    <citation type="journal article" date="2019" name="bioRxiv">
        <title>Genomics, evolutionary history and diagnostics of the Alternaria alternata species group including apple and Asian pear pathotypes.</title>
        <authorList>
            <person name="Armitage A.D."/>
            <person name="Cockerton H.M."/>
            <person name="Sreenivasaprasad S."/>
            <person name="Woodhall J.W."/>
            <person name="Lane C.R."/>
            <person name="Harrison R.J."/>
            <person name="Clarkson J.P."/>
        </authorList>
    </citation>
    <scope>NUCLEOTIDE SEQUENCE [LARGE SCALE GENOMIC DNA]</scope>
    <source>
        <strain evidence="4">FERA 1177</strain>
    </source>
</reference>
<feature type="region of interest" description="Disordered" evidence="1">
    <location>
        <begin position="1"/>
        <end position="47"/>
    </location>
</feature>
<proteinExistence type="predicted"/>
<keyword evidence="2" id="KW-0472">Membrane</keyword>
<gene>
    <name evidence="3" type="ORF">AA0117_g11743</name>
</gene>
<dbReference type="Proteomes" id="UP000291422">
    <property type="component" value="Unassembled WGS sequence"/>
</dbReference>
<feature type="transmembrane region" description="Helical" evidence="2">
    <location>
        <begin position="168"/>
        <end position="191"/>
    </location>
</feature>
<keyword evidence="2" id="KW-1133">Transmembrane helix</keyword>
<feature type="transmembrane region" description="Helical" evidence="2">
    <location>
        <begin position="203"/>
        <end position="228"/>
    </location>
</feature>
<evidence type="ECO:0000313" key="3">
    <source>
        <dbReference type="EMBL" id="RYN66767.1"/>
    </source>
</evidence>
<keyword evidence="2" id="KW-0812">Transmembrane</keyword>
<evidence type="ECO:0000313" key="4">
    <source>
        <dbReference type="Proteomes" id="UP000291422"/>
    </source>
</evidence>
<evidence type="ECO:0000256" key="1">
    <source>
        <dbReference type="SAM" id="MobiDB-lite"/>
    </source>
</evidence>
<feature type="compositionally biased region" description="Basic and acidic residues" evidence="1">
    <location>
        <begin position="31"/>
        <end position="42"/>
    </location>
</feature>
<evidence type="ECO:0000256" key="2">
    <source>
        <dbReference type="SAM" id="Phobius"/>
    </source>
</evidence>
<organism evidence="3 4">
    <name type="scientific">Alternaria alternata</name>
    <name type="common">Alternaria rot fungus</name>
    <name type="synonym">Torula alternata</name>
    <dbReference type="NCBI Taxonomy" id="5599"/>
    <lineage>
        <taxon>Eukaryota</taxon>
        <taxon>Fungi</taxon>
        <taxon>Dikarya</taxon>
        <taxon>Ascomycota</taxon>
        <taxon>Pezizomycotina</taxon>
        <taxon>Dothideomycetes</taxon>
        <taxon>Pleosporomycetidae</taxon>
        <taxon>Pleosporales</taxon>
        <taxon>Pleosporineae</taxon>
        <taxon>Pleosporaceae</taxon>
        <taxon>Alternaria</taxon>
        <taxon>Alternaria sect. Alternaria</taxon>
        <taxon>Alternaria alternata complex</taxon>
    </lineage>
</organism>
<name>A0A4Q4N148_ALTAL</name>
<protein>
    <submittedName>
        <fullName evidence="3">Uncharacterized protein</fullName>
    </submittedName>
</protein>